<sequence>MSKKNNLSTRVRYHNFDKEREAAAEKKKVAKAKKTIEKKRTKSMAGTSKPKLKNGIKIKRKVAIRGIKIRTAEDKERVKDILKQEKQGKMQM</sequence>
<reference evidence="2 3" key="1">
    <citation type="journal article" date="2015" name="Genome Biol. Evol.">
        <title>Comparative Genomics of a Bacterivorous Green Alga Reveals Evolutionary Causalities and Consequences of Phago-Mixotrophic Mode of Nutrition.</title>
        <authorList>
            <person name="Burns J.A."/>
            <person name="Paasch A."/>
            <person name="Narechania A."/>
            <person name="Kim E."/>
        </authorList>
    </citation>
    <scope>NUCLEOTIDE SEQUENCE [LARGE SCALE GENOMIC DNA]</scope>
    <source>
        <strain evidence="2 3">PLY_AMNH</strain>
    </source>
</reference>
<accession>A0AAE0C1B1</accession>
<name>A0AAE0C1B1_9CHLO</name>
<evidence type="ECO:0000313" key="3">
    <source>
        <dbReference type="Proteomes" id="UP001190700"/>
    </source>
</evidence>
<comment type="caution">
    <text evidence="2">The sequence shown here is derived from an EMBL/GenBank/DDBJ whole genome shotgun (WGS) entry which is preliminary data.</text>
</comment>
<feature type="region of interest" description="Disordered" evidence="1">
    <location>
        <begin position="28"/>
        <end position="56"/>
    </location>
</feature>
<dbReference type="AlphaFoldDB" id="A0AAE0C1B1"/>
<organism evidence="2 3">
    <name type="scientific">Cymbomonas tetramitiformis</name>
    <dbReference type="NCBI Taxonomy" id="36881"/>
    <lineage>
        <taxon>Eukaryota</taxon>
        <taxon>Viridiplantae</taxon>
        <taxon>Chlorophyta</taxon>
        <taxon>Pyramimonadophyceae</taxon>
        <taxon>Pyramimonadales</taxon>
        <taxon>Pyramimonadaceae</taxon>
        <taxon>Cymbomonas</taxon>
    </lineage>
</organism>
<dbReference type="EMBL" id="LGRX02029637">
    <property type="protein sequence ID" value="KAK3246616.1"/>
    <property type="molecule type" value="Genomic_DNA"/>
</dbReference>
<keyword evidence="3" id="KW-1185">Reference proteome</keyword>
<feature type="compositionally biased region" description="Basic residues" evidence="1">
    <location>
        <begin position="28"/>
        <end position="42"/>
    </location>
</feature>
<gene>
    <name evidence="2" type="ORF">CYMTET_43854</name>
</gene>
<protein>
    <submittedName>
        <fullName evidence="2">Uncharacterized protein</fullName>
    </submittedName>
</protein>
<evidence type="ECO:0000256" key="1">
    <source>
        <dbReference type="SAM" id="MobiDB-lite"/>
    </source>
</evidence>
<dbReference type="Proteomes" id="UP001190700">
    <property type="component" value="Unassembled WGS sequence"/>
</dbReference>
<proteinExistence type="predicted"/>
<evidence type="ECO:0000313" key="2">
    <source>
        <dbReference type="EMBL" id="KAK3246616.1"/>
    </source>
</evidence>